<dbReference type="Gene3D" id="3.40.50.300">
    <property type="entry name" value="P-loop containing nucleotide triphosphate hydrolases"/>
    <property type="match status" value="2"/>
</dbReference>
<comment type="catalytic activity">
    <reaction evidence="2">
        <text>ATP + H2O = ADP + phosphate + H(+)</text>
        <dbReference type="Rhea" id="RHEA:13065"/>
        <dbReference type="ChEBI" id="CHEBI:15377"/>
        <dbReference type="ChEBI" id="CHEBI:15378"/>
        <dbReference type="ChEBI" id="CHEBI:30616"/>
        <dbReference type="ChEBI" id="CHEBI:43474"/>
        <dbReference type="ChEBI" id="CHEBI:456216"/>
        <dbReference type="EC" id="3.6.4.13"/>
    </reaction>
</comment>
<gene>
    <name evidence="4" type="ORF">K7X08_013730</name>
</gene>
<dbReference type="EC" id="3.6.4.13" evidence="1"/>
<comment type="caution">
    <text evidence="4">The sequence shown here is derived from an EMBL/GenBank/DDBJ whole genome shotgun (WGS) entry which is preliminary data.</text>
</comment>
<evidence type="ECO:0000256" key="1">
    <source>
        <dbReference type="ARBA" id="ARBA00012552"/>
    </source>
</evidence>
<protein>
    <recommendedName>
        <fullName evidence="1">RNA helicase</fullName>
        <ecNumber evidence="1">3.6.4.13</ecNumber>
    </recommendedName>
</protein>
<sequence length="206" mass="22775">MSVAKRVSEEMETALGDKVGYAIRFEDATGPSTVIKHMTDGVLLRETLKDPDLEKYRIIVMDEAHERSLNTDVLFGILKKVVARRRDFKLIVASATLNAEKFSNFFGGVLIFHIPGITFPVQKSYSKTPCEDYVETAVKQAMTIHITSAPGDILIFLTGQDEIEETCYALSERMEQLIGAHGTTYLINKATSAQAISSSYVLSTAC</sequence>
<reference evidence="5" key="1">
    <citation type="journal article" date="2023" name="Proc. Natl. Acad. Sci. U.S.A.">
        <title>Genomic and structural basis for evolution of tropane alkaloid biosynthesis.</title>
        <authorList>
            <person name="Wanga Y.-J."/>
            <person name="Taina T."/>
            <person name="Yua J.-Y."/>
            <person name="Lia J."/>
            <person name="Xua B."/>
            <person name="Chenc J."/>
            <person name="D'Auriad J.C."/>
            <person name="Huanga J.-P."/>
            <person name="Huanga S.-X."/>
        </authorList>
    </citation>
    <scope>NUCLEOTIDE SEQUENCE [LARGE SCALE GENOMIC DNA]</scope>
    <source>
        <strain evidence="5">cv. KIB-2019</strain>
    </source>
</reference>
<dbReference type="InterPro" id="IPR027417">
    <property type="entry name" value="P-loop_NTPase"/>
</dbReference>
<dbReference type="InterPro" id="IPR014001">
    <property type="entry name" value="Helicase_ATP-bd"/>
</dbReference>
<dbReference type="PANTHER" id="PTHR18934">
    <property type="entry name" value="ATP-DEPENDENT RNA HELICASE"/>
    <property type="match status" value="1"/>
</dbReference>
<keyword evidence="5" id="KW-1185">Reference proteome</keyword>
<dbReference type="FunFam" id="3.40.50.300:FF:001922">
    <property type="entry name" value="DEAH (Asp-Glu-Ala-His) box polypeptide 29"/>
    <property type="match status" value="1"/>
</dbReference>
<evidence type="ECO:0000259" key="3">
    <source>
        <dbReference type="PROSITE" id="PS51192"/>
    </source>
</evidence>
<dbReference type="Proteomes" id="UP001152561">
    <property type="component" value="Unassembled WGS sequence"/>
</dbReference>
<dbReference type="GO" id="GO:0003723">
    <property type="term" value="F:RNA binding"/>
    <property type="evidence" value="ECO:0007669"/>
    <property type="project" value="TreeGrafter"/>
</dbReference>
<dbReference type="EMBL" id="JAJAGQ010000016">
    <property type="protein sequence ID" value="KAJ8539478.1"/>
    <property type="molecule type" value="Genomic_DNA"/>
</dbReference>
<feature type="domain" description="Helicase ATP-binding" evidence="3">
    <location>
        <begin position="1"/>
        <end position="115"/>
    </location>
</feature>
<evidence type="ECO:0000313" key="5">
    <source>
        <dbReference type="Proteomes" id="UP001152561"/>
    </source>
</evidence>
<name>A0A9Q1LM43_9SOLA</name>
<proteinExistence type="predicted"/>
<evidence type="ECO:0000256" key="2">
    <source>
        <dbReference type="ARBA" id="ARBA00047984"/>
    </source>
</evidence>
<accession>A0A9Q1LM43</accession>
<dbReference type="PROSITE" id="PS51192">
    <property type="entry name" value="HELICASE_ATP_BIND_1"/>
    <property type="match status" value="1"/>
</dbReference>
<dbReference type="SUPFAM" id="SSF52540">
    <property type="entry name" value="P-loop containing nucleoside triphosphate hydrolases"/>
    <property type="match status" value="1"/>
</dbReference>
<dbReference type="AlphaFoldDB" id="A0A9Q1LM43"/>
<organism evidence="4 5">
    <name type="scientific">Anisodus acutangulus</name>
    <dbReference type="NCBI Taxonomy" id="402998"/>
    <lineage>
        <taxon>Eukaryota</taxon>
        <taxon>Viridiplantae</taxon>
        <taxon>Streptophyta</taxon>
        <taxon>Embryophyta</taxon>
        <taxon>Tracheophyta</taxon>
        <taxon>Spermatophyta</taxon>
        <taxon>Magnoliopsida</taxon>
        <taxon>eudicotyledons</taxon>
        <taxon>Gunneridae</taxon>
        <taxon>Pentapetalae</taxon>
        <taxon>asterids</taxon>
        <taxon>lamiids</taxon>
        <taxon>Solanales</taxon>
        <taxon>Solanaceae</taxon>
        <taxon>Solanoideae</taxon>
        <taxon>Hyoscyameae</taxon>
        <taxon>Anisodus</taxon>
    </lineage>
</organism>
<dbReference type="GO" id="GO:0003724">
    <property type="term" value="F:RNA helicase activity"/>
    <property type="evidence" value="ECO:0007669"/>
    <property type="project" value="UniProtKB-EC"/>
</dbReference>
<dbReference type="PANTHER" id="PTHR18934:SF233">
    <property type="entry name" value="RNA HELICASE"/>
    <property type="match status" value="1"/>
</dbReference>
<dbReference type="OrthoDB" id="10253254at2759"/>
<evidence type="ECO:0000313" key="4">
    <source>
        <dbReference type="EMBL" id="KAJ8539478.1"/>
    </source>
</evidence>